<reference evidence="1 2" key="1">
    <citation type="submission" date="2023-02" db="EMBL/GenBank/DDBJ databases">
        <title>Dictyobacter halimunensis sp. nov., a new member of the class Ktedonobacteria from forest soil in a geothermal area.</title>
        <authorList>
            <person name="Rachmania M.K."/>
            <person name="Ningsih F."/>
            <person name="Sakai Y."/>
            <person name="Yabe S."/>
            <person name="Yokota A."/>
            <person name="Sjamsuridzal W."/>
        </authorList>
    </citation>
    <scope>NUCLEOTIDE SEQUENCE [LARGE SCALE GENOMIC DNA]</scope>
    <source>
        <strain evidence="1 2">S3.2.2.5</strain>
    </source>
</reference>
<dbReference type="EMBL" id="BSRI01000002">
    <property type="protein sequence ID" value="GLV59510.1"/>
    <property type="molecule type" value="Genomic_DNA"/>
</dbReference>
<dbReference type="Proteomes" id="UP001344906">
    <property type="component" value="Unassembled WGS sequence"/>
</dbReference>
<dbReference type="RefSeq" id="WP_338256183.1">
    <property type="nucleotide sequence ID" value="NZ_BSRI01000002.1"/>
</dbReference>
<comment type="caution">
    <text evidence="1">The sequence shown here is derived from an EMBL/GenBank/DDBJ whole genome shotgun (WGS) entry which is preliminary data.</text>
</comment>
<name>A0ABQ6G2N1_9CHLR</name>
<proteinExistence type="predicted"/>
<evidence type="ECO:0000313" key="2">
    <source>
        <dbReference type="Proteomes" id="UP001344906"/>
    </source>
</evidence>
<dbReference type="Gene3D" id="3.30.200.20">
    <property type="entry name" value="Phosphorylase Kinase, domain 1"/>
    <property type="match status" value="1"/>
</dbReference>
<gene>
    <name evidence="1" type="ORF">KDH_63360</name>
</gene>
<protein>
    <recommendedName>
        <fullName evidence="3">Serine/threonine protein kinase</fullName>
    </recommendedName>
</protein>
<organism evidence="1 2">
    <name type="scientific">Dictyobacter halimunensis</name>
    <dbReference type="NCBI Taxonomy" id="3026934"/>
    <lineage>
        <taxon>Bacteria</taxon>
        <taxon>Bacillati</taxon>
        <taxon>Chloroflexota</taxon>
        <taxon>Ktedonobacteria</taxon>
        <taxon>Ktedonobacterales</taxon>
        <taxon>Dictyobacteraceae</taxon>
        <taxon>Dictyobacter</taxon>
    </lineage>
</organism>
<sequence>MQTLSEEQLVGHVLGQYRIERLVGKGRLNIVYLARHQGAQRVDALALYPLPAHFSNEARTFFPAALP</sequence>
<keyword evidence="2" id="KW-1185">Reference proteome</keyword>
<evidence type="ECO:0008006" key="3">
    <source>
        <dbReference type="Google" id="ProtNLM"/>
    </source>
</evidence>
<evidence type="ECO:0000313" key="1">
    <source>
        <dbReference type="EMBL" id="GLV59510.1"/>
    </source>
</evidence>
<accession>A0ABQ6G2N1</accession>